<evidence type="ECO:0000256" key="1">
    <source>
        <dbReference type="SAM" id="Phobius"/>
    </source>
</evidence>
<feature type="transmembrane region" description="Helical" evidence="1">
    <location>
        <begin position="79"/>
        <end position="99"/>
    </location>
</feature>
<dbReference type="EMBL" id="MSTI01000018">
    <property type="protein sequence ID" value="OLV19884.1"/>
    <property type="molecule type" value="Genomic_DNA"/>
</dbReference>
<dbReference type="STRING" id="249408.BOO71_0001348"/>
<evidence type="ECO:0000313" key="3">
    <source>
        <dbReference type="Proteomes" id="UP000186607"/>
    </source>
</evidence>
<keyword evidence="3" id="KW-1185">Reference proteome</keyword>
<gene>
    <name evidence="2" type="ORF">BOO71_0001348</name>
</gene>
<evidence type="ECO:0000313" key="2">
    <source>
        <dbReference type="EMBL" id="OLV19884.1"/>
    </source>
</evidence>
<organism evidence="2 3">
    <name type="scientific">Deinococcus marmoris</name>
    <dbReference type="NCBI Taxonomy" id="249408"/>
    <lineage>
        <taxon>Bacteria</taxon>
        <taxon>Thermotogati</taxon>
        <taxon>Deinococcota</taxon>
        <taxon>Deinococci</taxon>
        <taxon>Deinococcales</taxon>
        <taxon>Deinococcaceae</taxon>
        <taxon>Deinococcus</taxon>
    </lineage>
</organism>
<dbReference type="Proteomes" id="UP000186607">
    <property type="component" value="Unassembled WGS sequence"/>
</dbReference>
<feature type="transmembrane region" description="Helical" evidence="1">
    <location>
        <begin position="119"/>
        <end position="141"/>
    </location>
</feature>
<sequence length="142" mass="15322">MLLVVHAALTWALVGLILTIQLVHYPLFSRVGAEGYAAYQREHVTRITWLVAPLMLAELATGAALVLRPPTFVSAASAGLGLGLIILIWVSTALIQSPVHGRLTTGFDAALHARLVTTNWLRTVLWLLRGVLVSGWLLLALA</sequence>
<name>A0A1U7P3Z3_9DEIO</name>
<keyword evidence="1" id="KW-1133">Transmembrane helix</keyword>
<accession>A0A1U7P3Z3</accession>
<protein>
    <recommendedName>
        <fullName evidence="4">DUF1772 domain-containing protein</fullName>
    </recommendedName>
</protein>
<dbReference type="OrthoDB" id="27509at2"/>
<proteinExistence type="predicted"/>
<reference evidence="2 3" key="1">
    <citation type="submission" date="2017-01" db="EMBL/GenBank/DDBJ databases">
        <title>Genome Analysis of Deinococcus marmoris KOPRI26562.</title>
        <authorList>
            <person name="Kim J.H."/>
            <person name="Oh H.-M."/>
        </authorList>
    </citation>
    <scope>NUCLEOTIDE SEQUENCE [LARGE SCALE GENOMIC DNA]</scope>
    <source>
        <strain evidence="2 3">KOPRI26562</strain>
    </source>
</reference>
<feature type="transmembrane region" description="Helical" evidence="1">
    <location>
        <begin position="7"/>
        <end position="27"/>
    </location>
</feature>
<keyword evidence="1" id="KW-0812">Transmembrane</keyword>
<comment type="caution">
    <text evidence="2">The sequence shown here is derived from an EMBL/GenBank/DDBJ whole genome shotgun (WGS) entry which is preliminary data.</text>
</comment>
<dbReference type="AlphaFoldDB" id="A0A1U7P3Z3"/>
<keyword evidence="1" id="KW-0472">Membrane</keyword>
<evidence type="ECO:0008006" key="4">
    <source>
        <dbReference type="Google" id="ProtNLM"/>
    </source>
</evidence>
<dbReference type="RefSeq" id="WP_075830368.1">
    <property type="nucleotide sequence ID" value="NZ_MSTI01000018.1"/>
</dbReference>
<feature type="transmembrane region" description="Helical" evidence="1">
    <location>
        <begin position="47"/>
        <end position="67"/>
    </location>
</feature>